<dbReference type="RefSeq" id="WP_090206999.1">
    <property type="nucleotide sequence ID" value="NZ_FOZM01000001.1"/>
</dbReference>
<evidence type="ECO:0000256" key="8">
    <source>
        <dbReference type="ARBA" id="ARBA00022917"/>
    </source>
</evidence>
<evidence type="ECO:0000256" key="6">
    <source>
        <dbReference type="ARBA" id="ARBA00022833"/>
    </source>
</evidence>
<dbReference type="AlphaFoldDB" id="A0A1I6MKD7"/>
<dbReference type="InterPro" id="IPR002300">
    <property type="entry name" value="aa-tRNA-synth_Ia"/>
</dbReference>
<dbReference type="PANTHER" id="PTHR42765">
    <property type="entry name" value="SOLEUCYL-TRNA SYNTHETASE"/>
    <property type="match status" value="1"/>
</dbReference>
<evidence type="ECO:0000256" key="4">
    <source>
        <dbReference type="ARBA" id="ARBA00022723"/>
    </source>
</evidence>
<comment type="domain">
    <text evidence="12">IleRS has two distinct active sites: one for aminoacylation and one for editing. The misactivated valine is translocated from the active site to the editing site, which sterically excludes the correctly activated isoleucine. The single editing site contains two valyl binding pockets, one specific for each substrate (Val-AMP or Val-tRNA(Ile)).</text>
</comment>
<evidence type="ECO:0000313" key="17">
    <source>
        <dbReference type="Proteomes" id="UP000198926"/>
    </source>
</evidence>
<dbReference type="SUPFAM" id="SSF50677">
    <property type="entry name" value="ValRS/IleRS/LeuRS editing domain"/>
    <property type="match status" value="1"/>
</dbReference>
<keyword evidence="4 12" id="KW-0479">Metal-binding</keyword>
<comment type="cofactor">
    <cofactor evidence="12">
        <name>Zn(2+)</name>
        <dbReference type="ChEBI" id="CHEBI:29105"/>
    </cofactor>
    <text evidence="12">Binds 1 zinc ion per subunit.</text>
</comment>
<dbReference type="GO" id="GO:0006428">
    <property type="term" value="P:isoleucyl-tRNA aminoacylation"/>
    <property type="evidence" value="ECO:0007669"/>
    <property type="project" value="UniProtKB-UniRule"/>
</dbReference>
<dbReference type="GO" id="GO:0008270">
    <property type="term" value="F:zinc ion binding"/>
    <property type="evidence" value="ECO:0007669"/>
    <property type="project" value="UniProtKB-UniRule"/>
</dbReference>
<feature type="binding site" evidence="12">
    <location>
        <position position="974"/>
    </location>
    <ligand>
        <name>Zn(2+)</name>
        <dbReference type="ChEBI" id="CHEBI:29105"/>
    </ligand>
</feature>
<keyword evidence="3 12" id="KW-0436">Ligase</keyword>
<dbReference type="EC" id="6.1.1.5" evidence="12"/>
<comment type="catalytic activity">
    <reaction evidence="11 12">
        <text>tRNA(Ile) + L-isoleucine + ATP = L-isoleucyl-tRNA(Ile) + AMP + diphosphate</text>
        <dbReference type="Rhea" id="RHEA:11060"/>
        <dbReference type="Rhea" id="RHEA-COMP:9666"/>
        <dbReference type="Rhea" id="RHEA-COMP:9695"/>
        <dbReference type="ChEBI" id="CHEBI:30616"/>
        <dbReference type="ChEBI" id="CHEBI:33019"/>
        <dbReference type="ChEBI" id="CHEBI:58045"/>
        <dbReference type="ChEBI" id="CHEBI:78442"/>
        <dbReference type="ChEBI" id="CHEBI:78528"/>
        <dbReference type="ChEBI" id="CHEBI:456215"/>
        <dbReference type="EC" id="6.1.1.5"/>
    </reaction>
</comment>
<dbReference type="Pfam" id="PF08264">
    <property type="entry name" value="Anticodon_1"/>
    <property type="match status" value="1"/>
</dbReference>
<dbReference type="InterPro" id="IPR001412">
    <property type="entry name" value="aa-tRNA-synth_I_CS"/>
</dbReference>
<comment type="subcellular location">
    <subcellularLocation>
        <location evidence="12">Cytoplasm</location>
    </subcellularLocation>
</comment>
<evidence type="ECO:0000256" key="7">
    <source>
        <dbReference type="ARBA" id="ARBA00022840"/>
    </source>
</evidence>
<dbReference type="GO" id="GO:0005524">
    <property type="term" value="F:ATP binding"/>
    <property type="evidence" value="ECO:0007669"/>
    <property type="project" value="UniProtKB-UniRule"/>
</dbReference>
<accession>A0A1I6MKD7</accession>
<dbReference type="SUPFAM" id="SSF52374">
    <property type="entry name" value="Nucleotidylyl transferase"/>
    <property type="match status" value="1"/>
</dbReference>
<dbReference type="InterPro" id="IPR009080">
    <property type="entry name" value="tRNAsynth_Ia_anticodon-bd"/>
</dbReference>
<sequence>MCADTPEYKHTLNLPRTDFPMRAGLPKREPEWLARWEKIGVYDRLREKTGRQPFTLHDGPPYANGHLHIGHALNKILKDMVVRSQQMMGKDARYIPGWDCHGLPIEWKIEEKYRELGQNKDEINVVDFRQECRKFAEGWVDIQRDEFKRLGITGNWEDPYLTMNFHAERVIAEEFQKFLMTGTLYQGSKPVMWSPVEKTALAEAEVEYHDKESFTIWVKFKVTKFALPDLDVAGEEVALDDRTSTASIEAELAQDFEGASVVIWTTTPWTIPSNKAVVWGADYSYGLYEVTDTPEECWAAKGERFIVADKLAAQVFTKARLQEGQWRRVRDVTNAQLEAMTLQHPLAGAEGAQGEWDDPRDFRAADFVTDEEGTGFVHCAPSHGMEEFELYRDLGMLQQVITYNVMDDGTFREDLPFFGGKRILREKAKKGNWEGDANAAIMSKLAEVGGLLARGKIKHSYPHSWRSKAPVIYRNTPQWFAAIDKPVGDGQDTYGTTIRERALRSIDELVRWTPQKGRNRLYSMIEARPDWVLSRQRAWGVPLTCFTKKGAKPTDPDYLLRDPAVNARILEAFENEGADAWYKEGAKERFLGNEVNHDDYEQVFDILDVWFDSGSTHAFVLRDREDGSEDGMADLYLEGTDQHRGWFHSSMLQACGTKGHAPYRGVLTHGFTLDQNGMKMSKSIGNTVAPEQVVQQYGADILRLWVAQSDYTVDLRIGDEILKGVADSYRRLRNTMRYMLGSLADFTESDRVAPAEMPELERWVLHRLAELDQTVREGYAKYDFQGVFQAVFTFATVDLSAFYFDIRKDALYCDGDTLRRRSARTVLDILFHRLTKWLAPMLTFTMEEVWLERFGGEDSSVHLEDFVETPADWRDEALAAKWAIVRKVRRVVTGALEVQRTAKVIGASLEAAPTVYVDAETAKVLETVAFDDLCITSGIHVSTDAAPADAFKIEDVAGIAVVFAKAEGEKCQRCWKILPDVGSHAHAGVCGRCDEALS</sequence>
<comment type="subunit">
    <text evidence="12">Monomer.</text>
</comment>
<evidence type="ECO:0000256" key="5">
    <source>
        <dbReference type="ARBA" id="ARBA00022741"/>
    </source>
</evidence>
<dbReference type="NCBIfam" id="TIGR00392">
    <property type="entry name" value="ileS"/>
    <property type="match status" value="1"/>
</dbReference>
<dbReference type="Pfam" id="PF00133">
    <property type="entry name" value="tRNA-synt_1"/>
    <property type="match status" value="1"/>
</dbReference>
<dbReference type="GO" id="GO:0000049">
    <property type="term" value="F:tRNA binding"/>
    <property type="evidence" value="ECO:0007669"/>
    <property type="project" value="InterPro"/>
</dbReference>
<comment type="function">
    <text evidence="10 12">Catalyzes the attachment of isoleucine to tRNA(Ile). As IleRS can inadvertently accommodate and process structurally similar amino acids such as valine, to avoid such errors it has two additional distinct tRNA(Ile)-dependent editing activities. One activity is designated as 'pretransfer' editing and involves the hydrolysis of activated Val-AMP. The other activity is designated 'posttransfer' editing and involves deacylation of mischarged Val-tRNA(Ile).</text>
</comment>
<dbReference type="EMBL" id="FOZM01000001">
    <property type="protein sequence ID" value="SFS16124.1"/>
    <property type="molecule type" value="Genomic_DNA"/>
</dbReference>
<feature type="domain" description="Zinc finger FPG/IleRS-type" evidence="14">
    <location>
        <begin position="968"/>
        <end position="994"/>
    </location>
</feature>
<keyword evidence="9 12" id="KW-0030">Aminoacyl-tRNA synthetase</keyword>
<feature type="short sequence motif" description="'KMSKS' region" evidence="12">
    <location>
        <begin position="679"/>
        <end position="683"/>
    </location>
</feature>
<gene>
    <name evidence="12" type="primary">ileS</name>
    <name evidence="16" type="ORF">SAMN05444714_1957</name>
</gene>
<feature type="binding site" evidence="12">
    <location>
        <position position="990"/>
    </location>
    <ligand>
        <name>Zn(2+)</name>
        <dbReference type="ChEBI" id="CHEBI:29105"/>
    </ligand>
</feature>
<dbReference type="GO" id="GO:0005829">
    <property type="term" value="C:cytosol"/>
    <property type="evidence" value="ECO:0007669"/>
    <property type="project" value="TreeGrafter"/>
</dbReference>
<dbReference type="InterPro" id="IPR023585">
    <property type="entry name" value="Ile-tRNA-ligase_type1"/>
</dbReference>
<keyword evidence="2 12" id="KW-0963">Cytoplasm</keyword>
<evidence type="ECO:0000256" key="12">
    <source>
        <dbReference type="HAMAP-Rule" id="MF_02002"/>
    </source>
</evidence>
<keyword evidence="7 12" id="KW-0067">ATP-binding</keyword>
<feature type="binding site" evidence="12">
    <location>
        <position position="993"/>
    </location>
    <ligand>
        <name>Zn(2+)</name>
        <dbReference type="ChEBI" id="CHEBI:29105"/>
    </ligand>
</feature>
<dbReference type="HAMAP" id="MF_02002">
    <property type="entry name" value="Ile_tRNA_synth_type1"/>
    <property type="match status" value="1"/>
</dbReference>
<dbReference type="OrthoDB" id="9810365at2"/>
<dbReference type="STRING" id="1123755.SAMN05444714_1957"/>
<dbReference type="InterPro" id="IPR050081">
    <property type="entry name" value="Ile-tRNA_ligase"/>
</dbReference>
<dbReference type="InterPro" id="IPR009008">
    <property type="entry name" value="Val/Leu/Ile-tRNA-synth_edit"/>
</dbReference>
<name>A0A1I6MKD7_9RHOB</name>
<dbReference type="Gene3D" id="3.90.740.10">
    <property type="entry name" value="Valyl/Leucyl/Isoleucyl-tRNA synthetase, editing domain"/>
    <property type="match status" value="1"/>
</dbReference>
<organism evidence="16 17">
    <name type="scientific">Yoonia litorea</name>
    <dbReference type="NCBI Taxonomy" id="1123755"/>
    <lineage>
        <taxon>Bacteria</taxon>
        <taxon>Pseudomonadati</taxon>
        <taxon>Pseudomonadota</taxon>
        <taxon>Alphaproteobacteria</taxon>
        <taxon>Rhodobacterales</taxon>
        <taxon>Paracoccaceae</taxon>
        <taxon>Yoonia</taxon>
    </lineage>
</organism>
<dbReference type="PRINTS" id="PR00984">
    <property type="entry name" value="TRNASYNTHILE"/>
</dbReference>
<feature type="domain" description="Aminoacyl-tRNA synthetase class Ia" evidence="13">
    <location>
        <begin position="32"/>
        <end position="717"/>
    </location>
</feature>
<evidence type="ECO:0000259" key="15">
    <source>
        <dbReference type="Pfam" id="PF08264"/>
    </source>
</evidence>
<dbReference type="CDD" id="cd07960">
    <property type="entry name" value="Anticodon_Ia_Ile_BEm"/>
    <property type="match status" value="1"/>
</dbReference>
<dbReference type="Pfam" id="PF06827">
    <property type="entry name" value="zf-FPG_IleRS"/>
    <property type="match status" value="1"/>
</dbReference>
<dbReference type="InterPro" id="IPR033708">
    <property type="entry name" value="Anticodon_Ile_BEm"/>
</dbReference>
<reference evidence="16 17" key="1">
    <citation type="submission" date="2016-10" db="EMBL/GenBank/DDBJ databases">
        <authorList>
            <person name="de Groot N.N."/>
        </authorList>
    </citation>
    <scope>NUCLEOTIDE SEQUENCE [LARGE SCALE GENOMIC DNA]</scope>
    <source>
        <strain evidence="16 17">DSM 29433</strain>
    </source>
</reference>
<dbReference type="FunFam" id="3.40.50.620:FF:000042">
    <property type="entry name" value="Isoleucine--tRNA ligase"/>
    <property type="match status" value="1"/>
</dbReference>
<evidence type="ECO:0000259" key="14">
    <source>
        <dbReference type="Pfam" id="PF06827"/>
    </source>
</evidence>
<dbReference type="SUPFAM" id="SSF47323">
    <property type="entry name" value="Anticodon-binding domain of a subclass of class I aminoacyl-tRNA synthetases"/>
    <property type="match status" value="1"/>
</dbReference>
<dbReference type="InterPro" id="IPR013155">
    <property type="entry name" value="M/V/L/I-tRNA-synth_anticd-bd"/>
</dbReference>
<comment type="similarity">
    <text evidence="1 12">Belongs to the class-I aminoacyl-tRNA synthetase family. IleS type 1 subfamily.</text>
</comment>
<protein>
    <recommendedName>
        <fullName evidence="12">Isoleucine--tRNA ligase</fullName>
        <ecNumber evidence="12">6.1.1.5</ecNumber>
    </recommendedName>
    <alternativeName>
        <fullName evidence="12">Isoleucyl-tRNA synthetase</fullName>
        <shortName evidence="12">IleRS</shortName>
    </alternativeName>
</protein>
<keyword evidence="17" id="KW-1185">Reference proteome</keyword>
<dbReference type="GO" id="GO:0002161">
    <property type="term" value="F:aminoacyl-tRNA deacylase activity"/>
    <property type="evidence" value="ECO:0007669"/>
    <property type="project" value="InterPro"/>
</dbReference>
<evidence type="ECO:0000256" key="1">
    <source>
        <dbReference type="ARBA" id="ARBA00006887"/>
    </source>
</evidence>
<feature type="binding site" evidence="12">
    <location>
        <position position="682"/>
    </location>
    <ligand>
        <name>ATP</name>
        <dbReference type="ChEBI" id="CHEBI:30616"/>
    </ligand>
</feature>
<evidence type="ECO:0000256" key="10">
    <source>
        <dbReference type="ARBA" id="ARBA00025217"/>
    </source>
</evidence>
<dbReference type="PROSITE" id="PS00178">
    <property type="entry name" value="AA_TRNA_LIGASE_I"/>
    <property type="match status" value="1"/>
</dbReference>
<evidence type="ECO:0000256" key="9">
    <source>
        <dbReference type="ARBA" id="ARBA00023146"/>
    </source>
</evidence>
<keyword evidence="8 12" id="KW-0648">Protein biosynthesis</keyword>
<dbReference type="InterPro" id="IPR002301">
    <property type="entry name" value="Ile-tRNA-ligase"/>
</dbReference>
<proteinExistence type="inferred from homology"/>
<feature type="binding site" evidence="12">
    <location>
        <position position="971"/>
    </location>
    <ligand>
        <name>Zn(2+)</name>
        <dbReference type="ChEBI" id="CHEBI:29105"/>
    </ligand>
</feature>
<dbReference type="Proteomes" id="UP000198926">
    <property type="component" value="Unassembled WGS sequence"/>
</dbReference>
<evidence type="ECO:0000313" key="16">
    <source>
        <dbReference type="EMBL" id="SFS16124.1"/>
    </source>
</evidence>
<evidence type="ECO:0000256" key="2">
    <source>
        <dbReference type="ARBA" id="ARBA00022490"/>
    </source>
</evidence>
<keyword evidence="5 12" id="KW-0547">Nucleotide-binding</keyword>
<feature type="domain" description="Methionyl/Valyl/Leucyl/Isoleucyl-tRNA synthetase anticodon-binding" evidence="15">
    <location>
        <begin position="761"/>
        <end position="892"/>
    </location>
</feature>
<dbReference type="Gene3D" id="3.40.50.620">
    <property type="entry name" value="HUPs"/>
    <property type="match status" value="2"/>
</dbReference>
<feature type="short sequence motif" description="'HIGH' region" evidence="12">
    <location>
        <begin position="61"/>
        <end position="71"/>
    </location>
</feature>
<dbReference type="PANTHER" id="PTHR42765:SF1">
    <property type="entry name" value="ISOLEUCINE--TRNA LIGASE, MITOCHONDRIAL"/>
    <property type="match status" value="1"/>
</dbReference>
<dbReference type="InterPro" id="IPR010663">
    <property type="entry name" value="Znf_FPG/IleRS"/>
</dbReference>
<dbReference type="InterPro" id="IPR014729">
    <property type="entry name" value="Rossmann-like_a/b/a_fold"/>
</dbReference>
<feature type="binding site" evidence="12">
    <location>
        <position position="638"/>
    </location>
    <ligand>
        <name>L-isoleucyl-5'-AMP</name>
        <dbReference type="ChEBI" id="CHEBI:178002"/>
    </ligand>
</feature>
<dbReference type="Gene3D" id="1.10.730.20">
    <property type="match status" value="1"/>
</dbReference>
<keyword evidence="6 12" id="KW-0862">Zinc</keyword>
<evidence type="ECO:0000256" key="11">
    <source>
        <dbReference type="ARBA" id="ARBA00048359"/>
    </source>
</evidence>
<evidence type="ECO:0000256" key="3">
    <source>
        <dbReference type="ARBA" id="ARBA00022598"/>
    </source>
</evidence>
<evidence type="ECO:0000259" key="13">
    <source>
        <dbReference type="Pfam" id="PF00133"/>
    </source>
</evidence>
<dbReference type="GO" id="GO:0004822">
    <property type="term" value="F:isoleucine-tRNA ligase activity"/>
    <property type="evidence" value="ECO:0007669"/>
    <property type="project" value="UniProtKB-UniRule"/>
</dbReference>